<dbReference type="InterPro" id="IPR003370">
    <property type="entry name" value="Chromate_transpt"/>
</dbReference>
<evidence type="ECO:0000313" key="9">
    <source>
        <dbReference type="Proteomes" id="UP000239471"/>
    </source>
</evidence>
<dbReference type="Pfam" id="PF02417">
    <property type="entry name" value="Chromate_transp"/>
    <property type="match status" value="1"/>
</dbReference>
<sequence>MNNLYKMFISFFKIGAVTFGGGYAMIPFIEEEVVNKNKWVSKDEFMDMLIISQSLPGTMAVNCCTFIGYRLGGVVGGLIGVLGVTLPSFLIIIVVAMSFMQFRDNYYVNLAFKGIAAAVPMLVLTGVISMGKSVNKNFANIAVVVISLIALVIFKVHPVIITLGGALYGIIFLRKQVK</sequence>
<evidence type="ECO:0000256" key="7">
    <source>
        <dbReference type="SAM" id="Phobius"/>
    </source>
</evidence>
<evidence type="ECO:0000256" key="6">
    <source>
        <dbReference type="ARBA" id="ARBA00023136"/>
    </source>
</evidence>
<dbReference type="GO" id="GO:0005886">
    <property type="term" value="C:plasma membrane"/>
    <property type="evidence" value="ECO:0007669"/>
    <property type="project" value="UniProtKB-SubCell"/>
</dbReference>
<dbReference type="AlphaFoldDB" id="A0A2T0BI65"/>
<keyword evidence="4 7" id="KW-0812">Transmembrane</keyword>
<gene>
    <name evidence="8" type="primary">chrA</name>
    <name evidence="8" type="ORF">CLVI_08360</name>
</gene>
<dbReference type="OrthoDB" id="9788907at2"/>
<dbReference type="InterPro" id="IPR052518">
    <property type="entry name" value="CHR_Transporter"/>
</dbReference>
<organism evidence="8 9">
    <name type="scientific">Clostridium vincentii</name>
    <dbReference type="NCBI Taxonomy" id="52704"/>
    <lineage>
        <taxon>Bacteria</taxon>
        <taxon>Bacillati</taxon>
        <taxon>Bacillota</taxon>
        <taxon>Clostridia</taxon>
        <taxon>Eubacteriales</taxon>
        <taxon>Clostridiaceae</taxon>
        <taxon>Clostridium</taxon>
    </lineage>
</organism>
<evidence type="ECO:0000256" key="3">
    <source>
        <dbReference type="ARBA" id="ARBA00022475"/>
    </source>
</evidence>
<evidence type="ECO:0000256" key="2">
    <source>
        <dbReference type="ARBA" id="ARBA00005262"/>
    </source>
</evidence>
<dbReference type="PANTHER" id="PTHR43663:SF2">
    <property type="entry name" value="CHROMATE TRANSPORT PROTEIN-RELATED"/>
    <property type="match status" value="1"/>
</dbReference>
<evidence type="ECO:0000313" key="8">
    <source>
        <dbReference type="EMBL" id="PRR83586.1"/>
    </source>
</evidence>
<comment type="caution">
    <text evidence="8">The sequence shown here is derived from an EMBL/GenBank/DDBJ whole genome shotgun (WGS) entry which is preliminary data.</text>
</comment>
<protein>
    <submittedName>
        <fullName evidence="8">Chromate transport protein</fullName>
    </submittedName>
</protein>
<keyword evidence="5 7" id="KW-1133">Transmembrane helix</keyword>
<feature type="transmembrane region" description="Helical" evidence="7">
    <location>
        <begin position="141"/>
        <end position="173"/>
    </location>
</feature>
<name>A0A2T0BI65_9CLOT</name>
<dbReference type="EMBL" id="PVXQ01000006">
    <property type="protein sequence ID" value="PRR83586.1"/>
    <property type="molecule type" value="Genomic_DNA"/>
</dbReference>
<keyword evidence="3" id="KW-1003">Cell membrane</keyword>
<keyword evidence="9" id="KW-1185">Reference proteome</keyword>
<evidence type="ECO:0000256" key="5">
    <source>
        <dbReference type="ARBA" id="ARBA00022989"/>
    </source>
</evidence>
<reference evidence="8 9" key="1">
    <citation type="submission" date="2018-03" db="EMBL/GenBank/DDBJ databases">
        <title>Genome sequence of Clostridium vincentii DSM 10228.</title>
        <authorList>
            <person name="Poehlein A."/>
            <person name="Daniel R."/>
        </authorList>
    </citation>
    <scope>NUCLEOTIDE SEQUENCE [LARGE SCALE GENOMIC DNA]</scope>
    <source>
        <strain evidence="8 9">DSM 10228</strain>
    </source>
</reference>
<keyword evidence="6 7" id="KW-0472">Membrane</keyword>
<feature type="transmembrane region" description="Helical" evidence="7">
    <location>
        <begin position="6"/>
        <end position="29"/>
    </location>
</feature>
<evidence type="ECO:0000256" key="1">
    <source>
        <dbReference type="ARBA" id="ARBA00004651"/>
    </source>
</evidence>
<dbReference type="PANTHER" id="PTHR43663">
    <property type="entry name" value="CHROMATE TRANSPORT PROTEIN-RELATED"/>
    <property type="match status" value="1"/>
</dbReference>
<dbReference type="RefSeq" id="WP_106058931.1">
    <property type="nucleotide sequence ID" value="NZ_PVXQ01000006.1"/>
</dbReference>
<accession>A0A2T0BI65</accession>
<dbReference type="GO" id="GO:0015109">
    <property type="term" value="F:chromate transmembrane transporter activity"/>
    <property type="evidence" value="ECO:0007669"/>
    <property type="project" value="InterPro"/>
</dbReference>
<feature type="transmembrane region" description="Helical" evidence="7">
    <location>
        <begin position="75"/>
        <end position="99"/>
    </location>
</feature>
<comment type="subcellular location">
    <subcellularLocation>
        <location evidence="1">Cell membrane</location>
        <topology evidence="1">Multi-pass membrane protein</topology>
    </subcellularLocation>
</comment>
<proteinExistence type="inferred from homology"/>
<evidence type="ECO:0000256" key="4">
    <source>
        <dbReference type="ARBA" id="ARBA00022692"/>
    </source>
</evidence>
<comment type="similarity">
    <text evidence="2">Belongs to the chromate ion transporter (CHR) (TC 2.A.51) family.</text>
</comment>
<feature type="transmembrane region" description="Helical" evidence="7">
    <location>
        <begin position="106"/>
        <end position="129"/>
    </location>
</feature>
<dbReference type="Proteomes" id="UP000239471">
    <property type="component" value="Unassembled WGS sequence"/>
</dbReference>